<dbReference type="SMART" id="SM00091">
    <property type="entry name" value="PAS"/>
    <property type="match status" value="2"/>
</dbReference>
<keyword evidence="7" id="KW-0067">ATP-binding</keyword>
<dbReference type="PROSITE" id="PS50113">
    <property type="entry name" value="PAC"/>
    <property type="match status" value="1"/>
</dbReference>
<keyword evidence="5" id="KW-0547">Nucleotide-binding</keyword>
<gene>
    <name evidence="12" type="ORF">EYC87_02925</name>
</gene>
<evidence type="ECO:0000256" key="8">
    <source>
        <dbReference type="ARBA" id="ARBA00023012"/>
    </source>
</evidence>
<evidence type="ECO:0000313" key="13">
    <source>
        <dbReference type="Proteomes" id="UP001143307"/>
    </source>
</evidence>
<evidence type="ECO:0000256" key="7">
    <source>
        <dbReference type="ARBA" id="ARBA00022840"/>
    </source>
</evidence>
<dbReference type="GO" id="GO:0016301">
    <property type="term" value="F:kinase activity"/>
    <property type="evidence" value="ECO:0007669"/>
    <property type="project" value="UniProtKB-KW"/>
</dbReference>
<dbReference type="SUPFAM" id="SSF47384">
    <property type="entry name" value="Homodimeric domain of signal transducing histidine kinase"/>
    <property type="match status" value="1"/>
</dbReference>
<dbReference type="Pfam" id="PF00512">
    <property type="entry name" value="HisKA"/>
    <property type="match status" value="1"/>
</dbReference>
<keyword evidence="4" id="KW-0808">Transferase</keyword>
<dbReference type="Gene3D" id="3.30.450.20">
    <property type="entry name" value="PAS domain"/>
    <property type="match status" value="1"/>
</dbReference>
<dbReference type="NCBIfam" id="TIGR00229">
    <property type="entry name" value="sensory_box"/>
    <property type="match status" value="1"/>
</dbReference>
<accession>A0ABT3SRE2</accession>
<name>A0ABT3SRE2_9GAMM</name>
<dbReference type="PROSITE" id="PS50112">
    <property type="entry name" value="PAS"/>
    <property type="match status" value="1"/>
</dbReference>
<dbReference type="InterPro" id="IPR000700">
    <property type="entry name" value="PAS-assoc_C"/>
</dbReference>
<dbReference type="InterPro" id="IPR005467">
    <property type="entry name" value="His_kinase_dom"/>
</dbReference>
<dbReference type="CDD" id="cd00130">
    <property type="entry name" value="PAS"/>
    <property type="match status" value="1"/>
</dbReference>
<evidence type="ECO:0000256" key="3">
    <source>
        <dbReference type="ARBA" id="ARBA00022553"/>
    </source>
</evidence>
<dbReference type="InterPro" id="IPR003594">
    <property type="entry name" value="HATPase_dom"/>
</dbReference>
<reference evidence="12" key="1">
    <citation type="submission" date="2019-02" db="EMBL/GenBank/DDBJ databases">
        <authorList>
            <person name="Li S.-H."/>
        </authorList>
    </citation>
    <scope>NUCLEOTIDE SEQUENCE</scope>
    <source>
        <strain evidence="12">IMCC8485</strain>
    </source>
</reference>
<dbReference type="CDD" id="cd00082">
    <property type="entry name" value="HisKA"/>
    <property type="match status" value="1"/>
</dbReference>
<dbReference type="Gene3D" id="1.10.287.130">
    <property type="match status" value="1"/>
</dbReference>
<dbReference type="PROSITE" id="PS50109">
    <property type="entry name" value="HIS_KIN"/>
    <property type="match status" value="1"/>
</dbReference>
<evidence type="ECO:0000256" key="1">
    <source>
        <dbReference type="ARBA" id="ARBA00000085"/>
    </source>
</evidence>
<evidence type="ECO:0000259" key="10">
    <source>
        <dbReference type="PROSITE" id="PS50112"/>
    </source>
</evidence>
<dbReference type="SUPFAM" id="SSF55874">
    <property type="entry name" value="ATPase domain of HSP90 chaperone/DNA topoisomerase II/histidine kinase"/>
    <property type="match status" value="1"/>
</dbReference>
<feature type="domain" description="PAC" evidence="11">
    <location>
        <begin position="87"/>
        <end position="139"/>
    </location>
</feature>
<dbReference type="InterPro" id="IPR000014">
    <property type="entry name" value="PAS"/>
</dbReference>
<dbReference type="Pfam" id="PF02518">
    <property type="entry name" value="HATPase_c"/>
    <property type="match status" value="1"/>
</dbReference>
<dbReference type="InterPro" id="IPR035965">
    <property type="entry name" value="PAS-like_dom_sf"/>
</dbReference>
<evidence type="ECO:0000259" key="9">
    <source>
        <dbReference type="PROSITE" id="PS50109"/>
    </source>
</evidence>
<keyword evidence="6 12" id="KW-0418">Kinase</keyword>
<dbReference type="RefSeq" id="WP_279251540.1">
    <property type="nucleotide sequence ID" value="NZ_SHNP01000001.1"/>
</dbReference>
<proteinExistence type="predicted"/>
<dbReference type="SMART" id="SM00388">
    <property type="entry name" value="HisKA"/>
    <property type="match status" value="1"/>
</dbReference>
<dbReference type="EC" id="2.7.13.3" evidence="2"/>
<sequence>MKDTELLAEFASSSNEDVLEVINSLPYAYYRADKEGKVVAASRAMLSIMGYAEVDEIIGVLIADQYVDPIGRDLFLKKLDENENGVENYEAELRNYKGEGIWVSTSAHYVRNKNGNITGVEGLVRDISGERELLREIATERNLFELVAQKINYAIGIHDVDGRHVYSNDLMKETIGLDMNTSEINNEASIYSVINPAFTEDGQRLDSILLSGEPVDNVELVIEADGEKKYYIVSKVLLENFGRQYICSIMNDDSENRKQNAQVIQNSKLAALGELSAGVAHELNQPLNVIKLAIANLRARGDRADQTYIQKKLAMIDKQVDRSSQIINQLRSFGRTLDDKNCEGDLVVAVQSTLLMFGQLLRDNNITVKTTYQAASIPVSCDELKLEQMCLNLLSNSRDAIEARRAHSSPDESSAMRIEISVSTDSNQAVLTVKDTGTGIESTLLGKVLEPFITTKEVGKGTGLGLSVSQGFVAKAGGTIELENWAGGALATVKLPILEQK</sequence>
<keyword evidence="3" id="KW-0597">Phosphoprotein</keyword>
<comment type="catalytic activity">
    <reaction evidence="1">
        <text>ATP + protein L-histidine = ADP + protein N-phospho-L-histidine.</text>
        <dbReference type="EC" id="2.7.13.3"/>
    </reaction>
</comment>
<protein>
    <recommendedName>
        <fullName evidence="2">histidine kinase</fullName>
        <ecNumber evidence="2">2.7.13.3</ecNumber>
    </recommendedName>
</protein>
<evidence type="ECO:0000256" key="2">
    <source>
        <dbReference type="ARBA" id="ARBA00012438"/>
    </source>
</evidence>
<dbReference type="InterPro" id="IPR036097">
    <property type="entry name" value="HisK_dim/P_sf"/>
</dbReference>
<evidence type="ECO:0000259" key="11">
    <source>
        <dbReference type="PROSITE" id="PS50113"/>
    </source>
</evidence>
<evidence type="ECO:0000313" key="12">
    <source>
        <dbReference type="EMBL" id="MCX2972543.1"/>
    </source>
</evidence>
<dbReference type="InterPro" id="IPR036890">
    <property type="entry name" value="HATPase_C_sf"/>
</dbReference>
<evidence type="ECO:0000256" key="5">
    <source>
        <dbReference type="ARBA" id="ARBA00022741"/>
    </source>
</evidence>
<dbReference type="SMART" id="SM00387">
    <property type="entry name" value="HATPase_c"/>
    <property type="match status" value="1"/>
</dbReference>
<dbReference type="Proteomes" id="UP001143307">
    <property type="component" value="Unassembled WGS sequence"/>
</dbReference>
<dbReference type="SUPFAM" id="SSF55785">
    <property type="entry name" value="PYP-like sensor domain (PAS domain)"/>
    <property type="match status" value="2"/>
</dbReference>
<keyword evidence="8" id="KW-0902">Two-component regulatory system</keyword>
<feature type="domain" description="PAS" evidence="10">
    <location>
        <begin position="14"/>
        <end position="55"/>
    </location>
</feature>
<keyword evidence="13" id="KW-1185">Reference proteome</keyword>
<dbReference type="InterPro" id="IPR003661">
    <property type="entry name" value="HisK_dim/P_dom"/>
</dbReference>
<dbReference type="EMBL" id="SHNP01000001">
    <property type="protein sequence ID" value="MCX2972543.1"/>
    <property type="molecule type" value="Genomic_DNA"/>
</dbReference>
<dbReference type="InterPro" id="IPR004358">
    <property type="entry name" value="Sig_transdc_His_kin-like_C"/>
</dbReference>
<dbReference type="PANTHER" id="PTHR43065:SF46">
    <property type="entry name" value="C4-DICARBOXYLATE TRANSPORT SENSOR PROTEIN DCTB"/>
    <property type="match status" value="1"/>
</dbReference>
<dbReference type="Pfam" id="PF13426">
    <property type="entry name" value="PAS_9"/>
    <property type="match status" value="1"/>
</dbReference>
<dbReference type="Gene3D" id="3.30.565.10">
    <property type="entry name" value="Histidine kinase-like ATPase, C-terminal domain"/>
    <property type="match status" value="1"/>
</dbReference>
<comment type="caution">
    <text evidence="12">The sequence shown here is derived from an EMBL/GenBank/DDBJ whole genome shotgun (WGS) entry which is preliminary data.</text>
</comment>
<organism evidence="12 13">
    <name type="scientific">Candidatus Seongchinamella marina</name>
    <dbReference type="NCBI Taxonomy" id="2518990"/>
    <lineage>
        <taxon>Bacteria</taxon>
        <taxon>Pseudomonadati</taxon>
        <taxon>Pseudomonadota</taxon>
        <taxon>Gammaproteobacteria</taxon>
        <taxon>Cellvibrionales</taxon>
        <taxon>Halieaceae</taxon>
        <taxon>Seongchinamella</taxon>
    </lineage>
</organism>
<evidence type="ECO:0000256" key="4">
    <source>
        <dbReference type="ARBA" id="ARBA00022679"/>
    </source>
</evidence>
<feature type="domain" description="Histidine kinase" evidence="9">
    <location>
        <begin position="278"/>
        <end position="499"/>
    </location>
</feature>
<dbReference type="PANTHER" id="PTHR43065">
    <property type="entry name" value="SENSOR HISTIDINE KINASE"/>
    <property type="match status" value="1"/>
</dbReference>
<dbReference type="PRINTS" id="PR00344">
    <property type="entry name" value="BCTRLSENSOR"/>
</dbReference>
<evidence type="ECO:0000256" key="6">
    <source>
        <dbReference type="ARBA" id="ARBA00022777"/>
    </source>
</evidence>